<dbReference type="PRINTS" id="PR00254">
    <property type="entry name" value="NICOTINICR"/>
</dbReference>
<dbReference type="InterPro" id="IPR018000">
    <property type="entry name" value="Neurotransmitter_ion_chnl_CS"/>
</dbReference>
<feature type="signal peptide" evidence="15">
    <location>
        <begin position="1"/>
        <end position="20"/>
    </location>
</feature>
<evidence type="ECO:0000256" key="8">
    <source>
        <dbReference type="ARBA" id="ARBA00023136"/>
    </source>
</evidence>
<feature type="transmembrane region" description="Helical" evidence="15">
    <location>
        <begin position="247"/>
        <end position="271"/>
    </location>
</feature>
<reference evidence="19" key="1">
    <citation type="submission" date="2025-08" db="UniProtKB">
        <authorList>
            <consortium name="RefSeq"/>
        </authorList>
    </citation>
    <scope>IDENTIFICATION</scope>
    <source>
        <tissue evidence="19">Whole sample</tissue>
    </source>
</reference>
<evidence type="ECO:0000256" key="11">
    <source>
        <dbReference type="ARBA" id="ARBA00023180"/>
    </source>
</evidence>
<keyword evidence="10" id="KW-0675">Receptor</keyword>
<dbReference type="InterPro" id="IPR006029">
    <property type="entry name" value="Neurotrans-gated_channel_TM"/>
</dbReference>
<feature type="transmembrane region" description="Helical" evidence="15">
    <location>
        <begin position="278"/>
        <end position="296"/>
    </location>
</feature>
<dbReference type="RefSeq" id="XP_022332766.1">
    <property type="nucleotide sequence ID" value="XM_022477058.1"/>
</dbReference>
<keyword evidence="13 15" id="KW-0407">Ion channel</keyword>
<feature type="domain" description="Neurotransmitter-gated ion-channel ligand-binding" evidence="16">
    <location>
        <begin position="38"/>
        <end position="246"/>
    </location>
</feature>
<dbReference type="Gene3D" id="2.70.170.10">
    <property type="entry name" value="Neurotransmitter-gated ion-channel ligand-binding domain"/>
    <property type="match status" value="1"/>
</dbReference>
<dbReference type="FunFam" id="2.70.170.10:FF:000016">
    <property type="entry name" value="Nicotinic acetylcholine receptor subunit"/>
    <property type="match status" value="1"/>
</dbReference>
<protein>
    <submittedName>
        <fullName evidence="19">Acetylcholine receptor subunit beta-like 1 isoform X1</fullName>
    </submittedName>
</protein>
<comment type="subcellular location">
    <subcellularLocation>
        <location evidence="14">Synaptic cell membrane</location>
        <topology evidence="14">Multi-pass membrane protein</topology>
    </subcellularLocation>
</comment>
<keyword evidence="11" id="KW-0325">Glycoprotein</keyword>
<dbReference type="KEGG" id="cvn:111130256"/>
<evidence type="ECO:0000313" key="18">
    <source>
        <dbReference type="Proteomes" id="UP000694844"/>
    </source>
</evidence>
<keyword evidence="18" id="KW-1185">Reference proteome</keyword>
<evidence type="ECO:0000256" key="7">
    <source>
        <dbReference type="ARBA" id="ARBA00023065"/>
    </source>
</evidence>
<dbReference type="AlphaFoldDB" id="A0A8B8E0K9"/>
<dbReference type="SUPFAM" id="SSF63712">
    <property type="entry name" value="Nicotinic receptor ligand binding domain-like"/>
    <property type="match status" value="1"/>
</dbReference>
<evidence type="ECO:0000256" key="10">
    <source>
        <dbReference type="ARBA" id="ARBA00023170"/>
    </source>
</evidence>
<dbReference type="CDD" id="cd19064">
    <property type="entry name" value="LGIC_TM_nAChR"/>
    <property type="match status" value="1"/>
</dbReference>
<evidence type="ECO:0000256" key="12">
    <source>
        <dbReference type="ARBA" id="ARBA00023286"/>
    </source>
</evidence>
<keyword evidence="15" id="KW-0732">Signal</keyword>
<dbReference type="GeneID" id="111130256"/>
<evidence type="ECO:0000256" key="14">
    <source>
        <dbReference type="ARBA" id="ARBA00034099"/>
    </source>
</evidence>
<keyword evidence="6" id="KW-0770">Synapse</keyword>
<accession>A0A8B8E0K9</accession>
<evidence type="ECO:0000256" key="2">
    <source>
        <dbReference type="ARBA" id="ARBA00022448"/>
    </source>
</evidence>
<evidence type="ECO:0000256" key="15">
    <source>
        <dbReference type="RuleBase" id="RU000687"/>
    </source>
</evidence>
<evidence type="ECO:0000259" key="17">
    <source>
        <dbReference type="Pfam" id="PF02932"/>
    </source>
</evidence>
<dbReference type="GO" id="GO:0004888">
    <property type="term" value="F:transmembrane signaling receptor activity"/>
    <property type="evidence" value="ECO:0007669"/>
    <property type="project" value="InterPro"/>
</dbReference>
<name>A0A8B8E0K9_CRAVI</name>
<sequence length="534" mass="61961">MTPGWLSCLPCVLFLVQVMSEVSEGTLARGLGSDDEVKLIKYLFDDKNYNPLIRPVRNINESIEVQFNLALSQLISVDEKNQIMKTNVWLQMYWYDYQLTWNPEEYGGIKTIRINHSKAWRPDIVLFNNADGKYEVSYESNILMSYDSLVYWIPPAIYKSSCTIDVQFFPFDQQICMMKFGSWTFTDKQLNFTFYNNMDSLDFTDYLKSGTWDIIAGPGRITTEVDPGSNQNKAMVIFEFHLRRKTLFYTVNLIIPCILISFVSVCVFLLPADACEKITLCISILLALVVFLLLISKILPPSLRIPLIAHYLLFTFIMNILAICLTVFVINKNFRTPRTHQMPNWIRLVFLNYLPRLMLMTRPNHMERWQKPKQEDDIKHGGVISNRNNVAKSNNFSADPPNYQELTELHGPGCRRQNNRPVPEGSPLLGLTRQSANHGMDHAQQNKLFRMTPELREATEALKFITEHLRAEDEYDTVLDDWKFVASVLDRLLLIIFLSVTIFGSMGILMQAPYILEFVDQDEIIQKLMRKYMK</sequence>
<dbReference type="InterPro" id="IPR006202">
    <property type="entry name" value="Neur_chan_lig-bd"/>
</dbReference>
<keyword evidence="5 15" id="KW-1133">Transmembrane helix</keyword>
<evidence type="ECO:0000256" key="1">
    <source>
        <dbReference type="ARBA" id="ARBA00009237"/>
    </source>
</evidence>
<keyword evidence="2 15" id="KW-0813">Transport</keyword>
<dbReference type="InterPro" id="IPR038050">
    <property type="entry name" value="Neuro_actylchol_rec"/>
</dbReference>
<keyword evidence="9" id="KW-1015">Disulfide bond</keyword>
<dbReference type="OrthoDB" id="5975154at2759"/>
<dbReference type="Pfam" id="PF02932">
    <property type="entry name" value="Neur_chan_memb"/>
    <property type="match status" value="1"/>
</dbReference>
<dbReference type="Proteomes" id="UP000694844">
    <property type="component" value="Chromosome 4"/>
</dbReference>
<comment type="similarity">
    <text evidence="1">Belongs to the ligand-gated ion channel (TC 1.A.9) family. Acetylcholine receptor (TC 1.A.9.1) subfamily.</text>
</comment>
<organism evidence="18 19">
    <name type="scientific">Crassostrea virginica</name>
    <name type="common">Eastern oyster</name>
    <dbReference type="NCBI Taxonomy" id="6565"/>
    <lineage>
        <taxon>Eukaryota</taxon>
        <taxon>Metazoa</taxon>
        <taxon>Spiralia</taxon>
        <taxon>Lophotrochozoa</taxon>
        <taxon>Mollusca</taxon>
        <taxon>Bivalvia</taxon>
        <taxon>Autobranchia</taxon>
        <taxon>Pteriomorphia</taxon>
        <taxon>Ostreida</taxon>
        <taxon>Ostreoidea</taxon>
        <taxon>Ostreidae</taxon>
        <taxon>Crassostrea</taxon>
    </lineage>
</organism>
<dbReference type="NCBIfam" id="TIGR00860">
    <property type="entry name" value="LIC"/>
    <property type="match status" value="1"/>
</dbReference>
<keyword evidence="8 15" id="KW-0472">Membrane</keyword>
<dbReference type="Pfam" id="PF02931">
    <property type="entry name" value="Neur_chan_LBD"/>
    <property type="match status" value="1"/>
</dbReference>
<evidence type="ECO:0000256" key="6">
    <source>
        <dbReference type="ARBA" id="ARBA00023018"/>
    </source>
</evidence>
<dbReference type="InterPro" id="IPR036719">
    <property type="entry name" value="Neuro-gated_channel_TM_sf"/>
</dbReference>
<feature type="transmembrane region" description="Helical" evidence="15">
    <location>
        <begin position="308"/>
        <end position="330"/>
    </location>
</feature>
<dbReference type="PROSITE" id="PS00236">
    <property type="entry name" value="NEUROTR_ION_CHANNEL"/>
    <property type="match status" value="1"/>
</dbReference>
<keyword evidence="12" id="KW-1071">Ligand-gated ion channel</keyword>
<dbReference type="SUPFAM" id="SSF90112">
    <property type="entry name" value="Neurotransmitter-gated ion-channel transmembrane pore"/>
    <property type="match status" value="1"/>
</dbReference>
<evidence type="ECO:0000313" key="19">
    <source>
        <dbReference type="RefSeq" id="XP_022332766.1"/>
    </source>
</evidence>
<evidence type="ECO:0000259" key="16">
    <source>
        <dbReference type="Pfam" id="PF02931"/>
    </source>
</evidence>
<feature type="transmembrane region" description="Helical" evidence="15">
    <location>
        <begin position="492"/>
        <end position="512"/>
    </location>
</feature>
<dbReference type="CDD" id="cd19032">
    <property type="entry name" value="LGIC_ECD_nAChR_proto_beta-like"/>
    <property type="match status" value="1"/>
</dbReference>
<keyword evidence="7 15" id="KW-0406">Ion transport</keyword>
<evidence type="ECO:0000256" key="13">
    <source>
        <dbReference type="ARBA" id="ARBA00023303"/>
    </source>
</evidence>
<keyword evidence="4 15" id="KW-0812">Transmembrane</keyword>
<feature type="domain" description="Neurotransmitter-gated ion-channel transmembrane" evidence="17">
    <location>
        <begin position="253"/>
        <end position="508"/>
    </location>
</feature>
<dbReference type="PRINTS" id="PR00252">
    <property type="entry name" value="NRIONCHANNEL"/>
</dbReference>
<dbReference type="FunFam" id="1.20.58.390:FF:000038">
    <property type="entry name" value="Acetylcholine receptor subunit beta-like 1"/>
    <property type="match status" value="1"/>
</dbReference>
<dbReference type="GO" id="GO:0022848">
    <property type="term" value="F:acetylcholine-gated monoatomic cation-selective channel activity"/>
    <property type="evidence" value="ECO:0007669"/>
    <property type="project" value="InterPro"/>
</dbReference>
<dbReference type="Gene3D" id="1.20.58.390">
    <property type="entry name" value="Neurotransmitter-gated ion-channel transmembrane domain"/>
    <property type="match status" value="2"/>
</dbReference>
<dbReference type="PANTHER" id="PTHR18945">
    <property type="entry name" value="NEUROTRANSMITTER GATED ION CHANNEL"/>
    <property type="match status" value="1"/>
</dbReference>
<dbReference type="InterPro" id="IPR036734">
    <property type="entry name" value="Neur_chan_lig-bd_sf"/>
</dbReference>
<dbReference type="InterPro" id="IPR002394">
    <property type="entry name" value="Nicotinic_acetylcholine_rcpt"/>
</dbReference>
<feature type="chain" id="PRO_5034901293" evidence="15">
    <location>
        <begin position="21"/>
        <end position="534"/>
    </location>
</feature>
<dbReference type="GO" id="GO:0045211">
    <property type="term" value="C:postsynaptic membrane"/>
    <property type="evidence" value="ECO:0007669"/>
    <property type="project" value="InterPro"/>
</dbReference>
<evidence type="ECO:0000256" key="3">
    <source>
        <dbReference type="ARBA" id="ARBA00022475"/>
    </source>
</evidence>
<gene>
    <name evidence="19" type="primary">LOC111130256</name>
</gene>
<proteinExistence type="inferred from homology"/>
<evidence type="ECO:0000256" key="5">
    <source>
        <dbReference type="ARBA" id="ARBA00022989"/>
    </source>
</evidence>
<evidence type="ECO:0000256" key="9">
    <source>
        <dbReference type="ARBA" id="ARBA00023157"/>
    </source>
</evidence>
<evidence type="ECO:0000256" key="4">
    <source>
        <dbReference type="ARBA" id="ARBA00022692"/>
    </source>
</evidence>
<dbReference type="InterPro" id="IPR006201">
    <property type="entry name" value="Neur_channel"/>
</dbReference>
<keyword evidence="3" id="KW-1003">Cell membrane</keyword>